<keyword evidence="5" id="KW-1185">Reference proteome</keyword>
<dbReference type="SUPFAM" id="SSF46938">
    <property type="entry name" value="CRAL/TRIO N-terminal domain"/>
    <property type="match status" value="1"/>
</dbReference>
<dbReference type="Proteomes" id="UP000606974">
    <property type="component" value="Unassembled WGS sequence"/>
</dbReference>
<dbReference type="InterPro" id="IPR001251">
    <property type="entry name" value="CRAL-TRIO_dom"/>
</dbReference>
<dbReference type="PANTHER" id="PTHR46590:SF1">
    <property type="entry name" value="PHOSPHATIDYLINOSITOL TRANSFER PROTEIN CSR1"/>
    <property type="match status" value="1"/>
</dbReference>
<reference evidence="4" key="1">
    <citation type="submission" date="2020-02" db="EMBL/GenBank/DDBJ databases">
        <authorList>
            <person name="Palmer J.M."/>
        </authorList>
    </citation>
    <scope>NUCLEOTIDE SEQUENCE</scope>
    <source>
        <strain evidence="4">EPUS1.4</strain>
        <tissue evidence="4">Thallus</tissue>
    </source>
</reference>
<proteinExistence type="predicted"/>
<evidence type="ECO:0000259" key="3">
    <source>
        <dbReference type="PROSITE" id="PS50191"/>
    </source>
</evidence>
<dbReference type="InterPro" id="IPR052432">
    <property type="entry name" value="PITP/CRAL-TRIO"/>
</dbReference>
<dbReference type="PANTHER" id="PTHR46590">
    <property type="entry name" value="PHOSPHATIDYLINOSITOL TRANSFER PROTEIN CSR1-RELATED"/>
    <property type="match status" value="1"/>
</dbReference>
<evidence type="ECO:0000256" key="2">
    <source>
        <dbReference type="SAM" id="Phobius"/>
    </source>
</evidence>
<accession>A0A8H7AC57</accession>
<name>A0A8H7AC57_9EURO</name>
<evidence type="ECO:0000313" key="5">
    <source>
        <dbReference type="Proteomes" id="UP000606974"/>
    </source>
</evidence>
<dbReference type="InterPro" id="IPR036273">
    <property type="entry name" value="CRAL/TRIO_N_dom_sf"/>
</dbReference>
<evidence type="ECO:0000256" key="1">
    <source>
        <dbReference type="SAM" id="MobiDB-lite"/>
    </source>
</evidence>
<feature type="region of interest" description="Disordered" evidence="1">
    <location>
        <begin position="90"/>
        <end position="134"/>
    </location>
</feature>
<feature type="region of interest" description="Disordered" evidence="1">
    <location>
        <begin position="155"/>
        <end position="233"/>
    </location>
</feature>
<dbReference type="Gene3D" id="3.40.525.10">
    <property type="entry name" value="CRAL-TRIO lipid binding domain"/>
    <property type="match status" value="1"/>
</dbReference>
<dbReference type="EMBL" id="JAACFV010000138">
    <property type="protein sequence ID" value="KAF7504421.1"/>
    <property type="molecule type" value="Genomic_DNA"/>
</dbReference>
<dbReference type="PROSITE" id="PS50191">
    <property type="entry name" value="CRAL_TRIO"/>
    <property type="match status" value="1"/>
</dbReference>
<dbReference type="InterPro" id="IPR011074">
    <property type="entry name" value="CRAL/TRIO_N_dom"/>
</dbReference>
<sequence length="607" mass="67791">MIARGLRVTETYLLPTTNRHRPFLLSRVGILRRSLGTRTTSPELSKAGTTPRVFPTSLTRKSSSSSLVVILGAALAAAILLGPLFRQPEHSPDALTTSQDSTDLPAPQDPNSALPRAPPYSEMPIPPGHLGNLTPEQELKLRDFWTATLKTFGVKDSSPNPAALGTPATTPTTSEPNTDTESLKSSKKTNNSSSKKRHSLFSSSRKHHDDNTETNNSIPLGPGTGTGDADDKYGQTKEFQQTLKEVSPEELRTAFWSMVKSDHPDALLLRFLRARKWDVQRALVMLISTMRWRSKDIHVDDDIMWSGEGGALADSKSGSDSFAKKEGEDFLAQLRKGKSFLHGVDKEGRPLCYVCVRLHRPGEQSERAMERYTVFLIESARLVLRPPVETATILFDMSSFTLSNMDYAPLKFMIKIFEANYPESLGAVLVHKSPWVFQGIWTIVKGWLDPVVAAKVHFTKSVEDLEQFIPRSQIVKDLGGDEDWNYRYIEPIEGENDAMNDAESRQRLEEERSRDVLEFQKKTFAWIARASNEADAVQLAKERDLLAARLNRNYWQLDPFIRARSLYDRQGMIGPGGVVDFYPEQRKKGVVNGAMASDPNAGTDDVD</sequence>
<dbReference type="AlphaFoldDB" id="A0A8H7AC57"/>
<protein>
    <recommendedName>
        <fullName evidence="3">CRAL-TRIO domain-containing protein</fullName>
    </recommendedName>
</protein>
<dbReference type="SMART" id="SM01100">
    <property type="entry name" value="CRAL_TRIO_N"/>
    <property type="match status" value="1"/>
</dbReference>
<feature type="domain" description="CRAL-TRIO" evidence="3">
    <location>
        <begin position="327"/>
        <end position="486"/>
    </location>
</feature>
<keyword evidence="2" id="KW-1133">Transmembrane helix</keyword>
<dbReference type="Pfam" id="PF00650">
    <property type="entry name" value="CRAL_TRIO"/>
    <property type="match status" value="1"/>
</dbReference>
<dbReference type="Pfam" id="PF03765">
    <property type="entry name" value="CRAL_TRIO_N"/>
    <property type="match status" value="1"/>
</dbReference>
<dbReference type="SUPFAM" id="SSF52087">
    <property type="entry name" value="CRAL/TRIO domain"/>
    <property type="match status" value="1"/>
</dbReference>
<comment type="caution">
    <text evidence="4">The sequence shown here is derived from an EMBL/GenBank/DDBJ whole genome shotgun (WGS) entry which is preliminary data.</text>
</comment>
<gene>
    <name evidence="4" type="ORF">GJ744_002225</name>
</gene>
<feature type="transmembrane region" description="Helical" evidence="2">
    <location>
        <begin position="67"/>
        <end position="85"/>
    </location>
</feature>
<keyword evidence="2" id="KW-0812">Transmembrane</keyword>
<keyword evidence="2" id="KW-0472">Membrane</keyword>
<evidence type="ECO:0000313" key="4">
    <source>
        <dbReference type="EMBL" id="KAF7504421.1"/>
    </source>
</evidence>
<feature type="compositionally biased region" description="Low complexity" evidence="1">
    <location>
        <begin position="159"/>
        <end position="180"/>
    </location>
</feature>
<dbReference type="SMART" id="SM00516">
    <property type="entry name" value="SEC14"/>
    <property type="match status" value="1"/>
</dbReference>
<dbReference type="InterPro" id="IPR036865">
    <property type="entry name" value="CRAL-TRIO_dom_sf"/>
</dbReference>
<dbReference type="CDD" id="cd00170">
    <property type="entry name" value="SEC14"/>
    <property type="match status" value="1"/>
</dbReference>
<dbReference type="OrthoDB" id="43460at2759"/>
<organism evidence="4 5">
    <name type="scientific">Endocarpon pusillum</name>
    <dbReference type="NCBI Taxonomy" id="364733"/>
    <lineage>
        <taxon>Eukaryota</taxon>
        <taxon>Fungi</taxon>
        <taxon>Dikarya</taxon>
        <taxon>Ascomycota</taxon>
        <taxon>Pezizomycotina</taxon>
        <taxon>Eurotiomycetes</taxon>
        <taxon>Chaetothyriomycetidae</taxon>
        <taxon>Verrucariales</taxon>
        <taxon>Verrucariaceae</taxon>
        <taxon>Endocarpon</taxon>
    </lineage>
</organism>